<evidence type="ECO:0000313" key="2">
    <source>
        <dbReference type="Proteomes" id="UP000054075"/>
    </source>
</evidence>
<dbReference type="Proteomes" id="UP000054075">
    <property type="component" value="Unassembled WGS sequence"/>
</dbReference>
<dbReference type="AlphaFoldDB" id="A8PLL9"/>
<reference evidence="1" key="1">
    <citation type="submission" date="2006-04" db="EMBL/GenBank/DDBJ databases">
        <authorList>
            <person name="Seshadri R."/>
            <person name="Federici B.A."/>
        </authorList>
    </citation>
    <scope>NUCLEOTIDE SEQUENCE [LARGE SCALE GENOMIC DNA]</scope>
</reference>
<evidence type="ECO:0000313" key="1">
    <source>
        <dbReference type="EMBL" id="EDP45903.1"/>
    </source>
</evidence>
<proteinExistence type="predicted"/>
<dbReference type="eggNOG" id="COG1475">
    <property type="taxonomic scope" value="Bacteria"/>
</dbReference>
<accession>A8PLL9</accession>
<reference evidence="1" key="2">
    <citation type="submission" date="2007-10" db="EMBL/GenBank/DDBJ databases">
        <authorList>
            <person name="Myers G.S."/>
        </authorList>
    </citation>
    <scope>NUCLEOTIDE SEQUENCE [LARGE SCALE GENOMIC DNA]</scope>
</reference>
<keyword evidence="2" id="KW-1185">Reference proteome</keyword>
<organism evidence="1 2">
    <name type="scientific">Rickettsiella grylli</name>
    <dbReference type="NCBI Taxonomy" id="59196"/>
    <lineage>
        <taxon>Bacteria</taxon>
        <taxon>Pseudomonadati</taxon>
        <taxon>Pseudomonadota</taxon>
        <taxon>Gammaproteobacteria</taxon>
        <taxon>Legionellales</taxon>
        <taxon>Coxiellaceae</taxon>
        <taxon>Rickettsiella</taxon>
    </lineage>
</organism>
<protein>
    <submittedName>
        <fullName evidence="1">Uncharacterized protein</fullName>
    </submittedName>
</protein>
<dbReference type="STRING" id="59196.RICGR_0469"/>
<dbReference type="RefSeq" id="WP_006034891.1">
    <property type="nucleotide sequence ID" value="NZ_AAQJ02000001.1"/>
</dbReference>
<dbReference type="EMBL" id="AAQJ02000001">
    <property type="protein sequence ID" value="EDP45903.1"/>
    <property type="molecule type" value="Genomic_DNA"/>
</dbReference>
<sequence>MEVNPFERFIKLCGTVEKAANQLGTSHQNVSLMRNGRNIKYTFAQKIANYLWEKEKYRVNPLDLISPKERNEIKSLFFSSPSSIRSMNVQTNQVKCHSLELPKITFISSSLNQLKAIIIDENNKIIANEKTFLLYKKQNKKTVPAWKIDLSDLKDGKYEVLHLRSIFDVFELIAIGISLGKFIGNRQGHRSDLFKNKKQCNNELRLKWNEVTGRTDQFIANRLGFSRTQYLQLKKIFLYGTDELINQVRNKEIKISDAVNRIKSSESYEVFRIF</sequence>
<name>A8PLL9_9COXI</name>
<comment type="caution">
    <text evidence="1">The sequence shown here is derived from an EMBL/GenBank/DDBJ whole genome shotgun (WGS) entry which is preliminary data.</text>
</comment>
<gene>
    <name evidence="1" type="ORF">RICGR_0469</name>
</gene>